<dbReference type="InterPro" id="IPR038132">
    <property type="entry name" value="Vps16_C_sf"/>
</dbReference>
<evidence type="ECO:0000259" key="4">
    <source>
        <dbReference type="Pfam" id="PF04841"/>
    </source>
</evidence>
<dbReference type="GO" id="GO:0030897">
    <property type="term" value="C:HOPS complex"/>
    <property type="evidence" value="ECO:0007669"/>
    <property type="project" value="TreeGrafter"/>
</dbReference>
<dbReference type="InterPro" id="IPR006926">
    <property type="entry name" value="Vps16_N"/>
</dbReference>
<dbReference type="PANTHER" id="PTHR12811">
    <property type="entry name" value="VACUOLAR PROTEIN SORTING VPS16"/>
    <property type="match status" value="1"/>
</dbReference>
<evidence type="ECO:0000313" key="5">
    <source>
        <dbReference type="EMBL" id="SGZ50497.1"/>
    </source>
</evidence>
<dbReference type="InterPro" id="IPR016534">
    <property type="entry name" value="VPS16"/>
</dbReference>
<dbReference type="AlphaFoldDB" id="A0A1L0BGF5"/>
<evidence type="ECO:0000313" key="6">
    <source>
        <dbReference type="Proteomes" id="UP000182334"/>
    </source>
</evidence>
<dbReference type="Pfam" id="PF04841">
    <property type="entry name" value="Vps16_N"/>
    <property type="match status" value="1"/>
</dbReference>
<dbReference type="GO" id="GO:0006886">
    <property type="term" value="P:intracellular protein transport"/>
    <property type="evidence" value="ECO:0007669"/>
    <property type="project" value="InterPro"/>
</dbReference>
<feature type="domain" description="Vps16 N-terminal" evidence="4">
    <location>
        <begin position="5"/>
        <end position="460"/>
    </location>
</feature>
<proteinExistence type="inferred from homology"/>
<sequence>MPTNPSIGWQKLLYAYYNIRTCYDSLNWGVDHLFSTCKVAISSNTTLLALADKLTPNPSVIEVYSISGTKVWSIFHNSAIPIVDFAFHGENLVVVLSNYTFRLYTDFHKTFNQYGFNTDFEPLTNVSESTLDESQNYKLVITNLETNEIEEVVEIVHTYVWGNFLVVRYRNKLTATNLIDFSNYEIPFLGLDPAKIHCISLLTASNHKLECLLSYDSTVYHISLDTQQRTIEFVDKVITVGPFKMMAASPNGSFVALFNAEDSQIFVSNKEFDRELLIYDTLNESSAPYMMEWAGEDAIILSLREEIKLIGPRQSSLSFFYDIVDPQDFDLSWNHNPVENNSKFSIPIIKSEKDGLKIITDNKVEFLARVPQSSIDLLQVGTSHPSSILLDCVDKLQHQSSKADTNITYLKSEGTLQTAISGCLEAVLDEFSPIWQKKILKAVSFGKIYDDNYYNADEYLRTLNTIKVLNQLRAPEIGLFLTYPEVLDAGWPVIIEMLLKRSKHMIAIKVIQLLDLKDAESMVYVDWCCRKIMNEPDMAQLDLFKIILKKLLSAQRHTMGKISKNIIPVADIFQIAHQMGRMDLCQLLVDIEPSAIQRVNLLLEIGQVELALIKCFKSVDSDLCRLLLLHLKNTLSLTRFLEILNQVEKRSTIQIDPSDNSPESEYIQKFLRDELFVSGDIIGNFWENSVAKCNPKLLESYYKYDDNISQVNRLKVKKYTLEIDNGIVADGDFENYYQIERNKLQGLAGADKKLSKLLNLELDLLETKKKLSETYQQSFFQEKSAVAVVEKLIEMKQLKVAADVCRNHKISSEKLWNLVLEKYCRAGEFERLHSFIVKANPKAAKAYKAPISFETIAQTCIFYKGPAQHIDSYIASCIDASASWRAARYLENGSFDNALEEATKADNAGLIQLITDKKAAAR</sequence>
<gene>
    <name evidence="5" type="ORF">SAMEA4029010_CIC11G00000002042</name>
</gene>
<feature type="domain" description="Vps16 C-terminal" evidence="3">
    <location>
        <begin position="692"/>
        <end position="915"/>
    </location>
</feature>
<evidence type="ECO:0000259" key="3">
    <source>
        <dbReference type="Pfam" id="PF04840"/>
    </source>
</evidence>
<dbReference type="PIRSF" id="PIRSF007949">
    <property type="entry name" value="VPS16"/>
    <property type="match status" value="1"/>
</dbReference>
<dbReference type="OrthoDB" id="1792at2759"/>
<dbReference type="Gene3D" id="1.10.150.780">
    <property type="entry name" value="Vps16, C-terminal region"/>
    <property type="match status" value="1"/>
</dbReference>
<keyword evidence="2" id="KW-0813">Transport</keyword>
<dbReference type="EMBL" id="LT635757">
    <property type="protein sequence ID" value="SGZ50497.1"/>
    <property type="molecule type" value="Genomic_DNA"/>
</dbReference>
<comment type="function">
    <text evidence="2">Essential for vacuolar protein sorting. Required for vacuole biogenesis, stability and to maintain vacuole morphology.</text>
</comment>
<dbReference type="STRING" id="45354.A0A1L0BGF5"/>
<dbReference type="Pfam" id="PF04840">
    <property type="entry name" value="Vps16_C"/>
    <property type="match status" value="2"/>
</dbReference>
<reference evidence="5 6" key="1">
    <citation type="submission" date="2016-10" db="EMBL/GenBank/DDBJ databases">
        <authorList>
            <person name="de Groot N.N."/>
        </authorList>
    </citation>
    <scope>NUCLEOTIDE SEQUENCE [LARGE SCALE GENOMIC DNA]</scope>
    <source>
        <strain evidence="5 6">CBS 141442</strain>
    </source>
</reference>
<dbReference type="GO" id="GO:0042144">
    <property type="term" value="P:vacuole fusion, non-autophagic"/>
    <property type="evidence" value="ECO:0007669"/>
    <property type="project" value="TreeGrafter"/>
</dbReference>
<evidence type="ECO:0000256" key="1">
    <source>
        <dbReference type="ARBA" id="ARBA00009250"/>
    </source>
</evidence>
<dbReference type="GO" id="GO:0016197">
    <property type="term" value="P:endosomal transport"/>
    <property type="evidence" value="ECO:0007669"/>
    <property type="project" value="TreeGrafter"/>
</dbReference>
<keyword evidence="6" id="KW-1185">Reference proteome</keyword>
<feature type="domain" description="Vps16 C-terminal" evidence="3">
    <location>
        <begin position="570"/>
        <end position="646"/>
    </location>
</feature>
<accession>A0A1L0BGF5</accession>
<protein>
    <recommendedName>
        <fullName evidence="2">Probable vacuolar protein sorting-associated protein 16 homolog</fullName>
    </recommendedName>
</protein>
<evidence type="ECO:0000256" key="2">
    <source>
        <dbReference type="PIRNR" id="PIRNR007949"/>
    </source>
</evidence>
<dbReference type="PANTHER" id="PTHR12811:SF0">
    <property type="entry name" value="VACUOLAR PROTEIN SORTING-ASSOCIATED PROTEIN 16 HOMOLOG"/>
    <property type="match status" value="1"/>
</dbReference>
<dbReference type="SUPFAM" id="SSF101908">
    <property type="entry name" value="Putative isomerase YbhE"/>
    <property type="match status" value="1"/>
</dbReference>
<dbReference type="InterPro" id="IPR006925">
    <property type="entry name" value="Vps16_C"/>
</dbReference>
<organism evidence="5 6">
    <name type="scientific">Sungouiella intermedia</name>
    <dbReference type="NCBI Taxonomy" id="45354"/>
    <lineage>
        <taxon>Eukaryota</taxon>
        <taxon>Fungi</taxon>
        <taxon>Dikarya</taxon>
        <taxon>Ascomycota</taxon>
        <taxon>Saccharomycotina</taxon>
        <taxon>Pichiomycetes</taxon>
        <taxon>Metschnikowiaceae</taxon>
        <taxon>Sungouiella</taxon>
    </lineage>
</organism>
<name>A0A1L0BGF5_9ASCO</name>
<dbReference type="GO" id="GO:0003779">
    <property type="term" value="F:actin binding"/>
    <property type="evidence" value="ECO:0007669"/>
    <property type="project" value="TreeGrafter"/>
</dbReference>
<dbReference type="GO" id="GO:0005768">
    <property type="term" value="C:endosome"/>
    <property type="evidence" value="ECO:0007669"/>
    <property type="project" value="UniProtKB-ARBA"/>
</dbReference>
<keyword evidence="2" id="KW-0653">Protein transport</keyword>
<comment type="similarity">
    <text evidence="1 2">Belongs to the VPS16 family.</text>
</comment>
<dbReference type="Proteomes" id="UP000182334">
    <property type="component" value="Chromosome II"/>
</dbReference>